<reference evidence="8 9" key="1">
    <citation type="submission" date="2016-09" db="EMBL/GenBank/DDBJ databases">
        <title>Streptomyces rubrolavendulae MJM4426 Genome sequencing and assembly.</title>
        <authorList>
            <person name="Kim J.-G."/>
        </authorList>
    </citation>
    <scope>NUCLEOTIDE SEQUENCE [LARGE SCALE GENOMIC DNA]</scope>
    <source>
        <strain evidence="8 9">MJM4426</strain>
    </source>
</reference>
<organism evidence="8 9">
    <name type="scientific">Streptomyces rubrolavendulae</name>
    <dbReference type="NCBI Taxonomy" id="285473"/>
    <lineage>
        <taxon>Bacteria</taxon>
        <taxon>Bacillati</taxon>
        <taxon>Actinomycetota</taxon>
        <taxon>Actinomycetes</taxon>
        <taxon>Kitasatosporales</taxon>
        <taxon>Streptomycetaceae</taxon>
        <taxon>Streptomyces</taxon>
    </lineage>
</organism>
<evidence type="ECO:0000256" key="6">
    <source>
        <dbReference type="ARBA" id="ARBA00023014"/>
    </source>
</evidence>
<name>A0A1D8G9W9_9ACTN</name>
<dbReference type="OrthoDB" id="9782387at2"/>
<evidence type="ECO:0000256" key="3">
    <source>
        <dbReference type="ARBA" id="ARBA00022691"/>
    </source>
</evidence>
<dbReference type="SFLD" id="SFLDF00546">
    <property type="entry name" value="neomycin_C-like_epimerase"/>
    <property type="match status" value="1"/>
</dbReference>
<accession>A0A1D8G9W9</accession>
<evidence type="ECO:0000259" key="7">
    <source>
        <dbReference type="PROSITE" id="PS51918"/>
    </source>
</evidence>
<dbReference type="InterPro" id="IPR007197">
    <property type="entry name" value="rSAM"/>
</dbReference>
<keyword evidence="2" id="KW-0004">4Fe-4S</keyword>
<evidence type="ECO:0000256" key="4">
    <source>
        <dbReference type="ARBA" id="ARBA00022723"/>
    </source>
</evidence>
<keyword evidence="6" id="KW-0411">Iron-sulfur</keyword>
<dbReference type="Pfam" id="PF04055">
    <property type="entry name" value="Radical_SAM"/>
    <property type="match status" value="1"/>
</dbReference>
<evidence type="ECO:0000313" key="8">
    <source>
        <dbReference type="EMBL" id="AOT62228.1"/>
    </source>
</evidence>
<comment type="cofactor">
    <cofactor evidence="1">
        <name>[4Fe-4S] cluster</name>
        <dbReference type="ChEBI" id="CHEBI:49883"/>
    </cofactor>
</comment>
<keyword evidence="5" id="KW-0408">Iron</keyword>
<dbReference type="Proteomes" id="UP000095349">
    <property type="component" value="Chromosome"/>
</dbReference>
<dbReference type="STRING" id="285473.A4G23_05123"/>
<proteinExistence type="predicted"/>
<dbReference type="CDD" id="cd01335">
    <property type="entry name" value="Radical_SAM"/>
    <property type="match status" value="1"/>
</dbReference>
<dbReference type="SFLD" id="SFLDS00029">
    <property type="entry name" value="Radical_SAM"/>
    <property type="match status" value="1"/>
</dbReference>
<dbReference type="InterPro" id="IPR013785">
    <property type="entry name" value="Aldolase_TIM"/>
</dbReference>
<dbReference type="KEGG" id="srn:A4G23_05123"/>
<keyword evidence="3" id="KW-0949">S-adenosyl-L-methionine</keyword>
<dbReference type="GO" id="GO:0003824">
    <property type="term" value="F:catalytic activity"/>
    <property type="evidence" value="ECO:0007669"/>
    <property type="project" value="InterPro"/>
</dbReference>
<dbReference type="PROSITE" id="PS51918">
    <property type="entry name" value="RADICAL_SAM"/>
    <property type="match status" value="1"/>
</dbReference>
<dbReference type="AlphaFoldDB" id="A0A1D8G9W9"/>
<dbReference type="RefSeq" id="WP_031132490.1">
    <property type="nucleotide sequence ID" value="NZ_CP017316.1"/>
</dbReference>
<dbReference type="PATRIC" id="fig|285473.5.peg.5396"/>
<dbReference type="SMR" id="A0A1D8G9W9"/>
<protein>
    <submittedName>
        <fullName evidence="8">Radical SAM superfamily protein</fullName>
    </submittedName>
</protein>
<dbReference type="InterPro" id="IPR000385">
    <property type="entry name" value="MoaA_NifB_PqqE_Fe-S-bd_CS"/>
</dbReference>
<dbReference type="SUPFAM" id="SSF102114">
    <property type="entry name" value="Radical SAM enzymes"/>
    <property type="match status" value="1"/>
</dbReference>
<sequence length="299" mass="34363">MTTDIVWPPPVRQVRAYRNIVVDGACNIRCTYCEVKKTKVDQPATIRSLDRIFAEYEPDAVLFRVESDGEITLYPKIVDHLQKRAAEGYRVEVLSNGTKLPRALEGRPDLLWVFSVDGHTEAMNAKRGLKQPQIDRILDAAVELGAELQTVYWGQPVEEVNAYIDLLESRGYRGLLHFMPLLAFKGRPLTVNLRYQDLHPADFLAPPEYFRRWNHIFETGRRDAVCDQITNGYNYQVSGDEIRMVKCDCYSVPKHLVHGFGPIREFDDWPCGTCIANQEFNNSRERMRVPQGRIPLPLV</sequence>
<dbReference type="GeneID" id="91406625"/>
<dbReference type="Gene3D" id="3.20.20.70">
    <property type="entry name" value="Aldolase class I"/>
    <property type="match status" value="1"/>
</dbReference>
<dbReference type="EMBL" id="CP017316">
    <property type="protein sequence ID" value="AOT62228.1"/>
    <property type="molecule type" value="Genomic_DNA"/>
</dbReference>
<keyword evidence="9" id="KW-1185">Reference proteome</keyword>
<dbReference type="PROSITE" id="PS01305">
    <property type="entry name" value="MOAA_NIFB_PQQE"/>
    <property type="match status" value="1"/>
</dbReference>
<keyword evidence="4" id="KW-0479">Metal-binding</keyword>
<evidence type="ECO:0000256" key="1">
    <source>
        <dbReference type="ARBA" id="ARBA00001966"/>
    </source>
</evidence>
<feature type="domain" description="Radical SAM core" evidence="7">
    <location>
        <begin position="10"/>
        <end position="222"/>
    </location>
</feature>
<dbReference type="GO" id="GO:0051539">
    <property type="term" value="F:4 iron, 4 sulfur cluster binding"/>
    <property type="evidence" value="ECO:0007669"/>
    <property type="project" value="UniProtKB-KW"/>
</dbReference>
<evidence type="ECO:0000256" key="5">
    <source>
        <dbReference type="ARBA" id="ARBA00023004"/>
    </source>
</evidence>
<dbReference type="InterPro" id="IPR058240">
    <property type="entry name" value="rSAM_sf"/>
</dbReference>
<evidence type="ECO:0000313" key="9">
    <source>
        <dbReference type="Proteomes" id="UP000095349"/>
    </source>
</evidence>
<dbReference type="SFLD" id="SFLDG01067">
    <property type="entry name" value="SPASM/twitch_domain_containing"/>
    <property type="match status" value="1"/>
</dbReference>
<gene>
    <name evidence="8" type="ORF">A4G23_05123</name>
</gene>
<dbReference type="GO" id="GO:0046872">
    <property type="term" value="F:metal ion binding"/>
    <property type="evidence" value="ECO:0007669"/>
    <property type="project" value="UniProtKB-KW"/>
</dbReference>
<evidence type="ECO:0000256" key="2">
    <source>
        <dbReference type="ARBA" id="ARBA00022485"/>
    </source>
</evidence>